<organism evidence="1 2">
    <name type="scientific">Candidatus Copromonas faecavium</name>
    <name type="common">nom. illeg.</name>
    <dbReference type="NCBI Taxonomy" id="2840740"/>
    <lineage>
        <taxon>Bacteria</taxon>
        <taxon>Bacillati</taxon>
        <taxon>Bacillota</taxon>
        <taxon>Clostridia</taxon>
        <taxon>Lachnospirales</taxon>
        <taxon>Lachnospiraceae</taxon>
        <taxon>Candidatus Copromonas (nom. illeg.)</taxon>
    </lineage>
</organism>
<dbReference type="AlphaFoldDB" id="A0A9D1D5D6"/>
<dbReference type="Gene3D" id="1.10.10.10">
    <property type="entry name" value="Winged helix-like DNA-binding domain superfamily/Winged helix DNA-binding domain"/>
    <property type="match status" value="1"/>
</dbReference>
<dbReference type="InterPro" id="IPR036388">
    <property type="entry name" value="WH-like_DNA-bd_sf"/>
</dbReference>
<reference evidence="1" key="1">
    <citation type="submission" date="2020-10" db="EMBL/GenBank/DDBJ databases">
        <authorList>
            <person name="Gilroy R."/>
        </authorList>
    </citation>
    <scope>NUCLEOTIDE SEQUENCE</scope>
    <source>
        <strain evidence="1">CHK180-2868</strain>
    </source>
</reference>
<evidence type="ECO:0000313" key="2">
    <source>
        <dbReference type="Proteomes" id="UP000824250"/>
    </source>
</evidence>
<sequence>MKEQIIGEFQRRGMRMTKQRSMILDVILEKQWTDCKEIYYEVIKRDPDVGLSTVYRTIRALEGIGILKRGRQYAFDENLIDNFYQ</sequence>
<gene>
    <name evidence="1" type="ORF">IAB28_07320</name>
</gene>
<reference evidence="1" key="2">
    <citation type="journal article" date="2021" name="PeerJ">
        <title>Extensive microbial diversity within the chicken gut microbiome revealed by metagenomics and culture.</title>
        <authorList>
            <person name="Gilroy R."/>
            <person name="Ravi A."/>
            <person name="Getino M."/>
            <person name="Pursley I."/>
            <person name="Horton D.L."/>
            <person name="Alikhan N.F."/>
            <person name="Baker D."/>
            <person name="Gharbi K."/>
            <person name="Hall N."/>
            <person name="Watson M."/>
            <person name="Adriaenssens E.M."/>
            <person name="Foster-Nyarko E."/>
            <person name="Jarju S."/>
            <person name="Secka A."/>
            <person name="Antonio M."/>
            <person name="Oren A."/>
            <person name="Chaudhuri R.R."/>
            <person name="La Ragione R."/>
            <person name="Hildebrand F."/>
            <person name="Pallen M.J."/>
        </authorList>
    </citation>
    <scope>NUCLEOTIDE SEQUENCE</scope>
    <source>
        <strain evidence="1">CHK180-2868</strain>
    </source>
</reference>
<dbReference type="EMBL" id="DVGC01000040">
    <property type="protein sequence ID" value="HIR05760.1"/>
    <property type="molecule type" value="Genomic_DNA"/>
</dbReference>
<dbReference type="GO" id="GO:0003700">
    <property type="term" value="F:DNA-binding transcription factor activity"/>
    <property type="evidence" value="ECO:0007669"/>
    <property type="project" value="InterPro"/>
</dbReference>
<proteinExistence type="predicted"/>
<comment type="caution">
    <text evidence="1">The sequence shown here is derived from an EMBL/GenBank/DDBJ whole genome shotgun (WGS) entry which is preliminary data.</text>
</comment>
<name>A0A9D1D5D6_9FIRM</name>
<protein>
    <submittedName>
        <fullName evidence="1">Transcriptional repressor</fullName>
    </submittedName>
</protein>
<dbReference type="Pfam" id="PF01475">
    <property type="entry name" value="FUR"/>
    <property type="match status" value="1"/>
</dbReference>
<dbReference type="Proteomes" id="UP000824250">
    <property type="component" value="Unassembled WGS sequence"/>
</dbReference>
<dbReference type="InterPro" id="IPR036390">
    <property type="entry name" value="WH_DNA-bd_sf"/>
</dbReference>
<evidence type="ECO:0000313" key="1">
    <source>
        <dbReference type="EMBL" id="HIR05760.1"/>
    </source>
</evidence>
<dbReference type="InterPro" id="IPR002481">
    <property type="entry name" value="FUR"/>
</dbReference>
<accession>A0A9D1D5D6</accession>
<dbReference type="SUPFAM" id="SSF46785">
    <property type="entry name" value="Winged helix' DNA-binding domain"/>
    <property type="match status" value="1"/>
</dbReference>